<protein>
    <recommendedName>
        <fullName evidence="3">Metallo-beta-lactamase superfamily protein</fullName>
    </recommendedName>
</protein>
<proteinExistence type="predicted"/>
<keyword evidence="2" id="KW-1185">Reference proteome</keyword>
<dbReference type="SUPFAM" id="SSF56281">
    <property type="entry name" value="Metallo-hydrolase/oxidoreductase"/>
    <property type="match status" value="1"/>
</dbReference>
<gene>
    <name evidence="1" type="ORF">CPter291_4995</name>
</gene>
<accession>A0ABM5ZDI3</accession>
<dbReference type="InterPro" id="IPR036866">
    <property type="entry name" value="RibonucZ/Hydroxyglut_hydro"/>
</dbReference>
<dbReference type="EMBL" id="CP013236">
    <property type="protein sequence ID" value="AMP17208.1"/>
    <property type="molecule type" value="Genomic_DNA"/>
</dbReference>
<sequence length="400" mass="45553">MFELHQVVFYPVGNGDTSQVILSNGRRILFDFRHIQKAEGEETPEIDLNARLKRELKEANRDYLDVVAFTHADLDHICGSTDFFELQHAKKYQGSGRIKIEELWVPAAMLIEEGTNEDQQDECILWRQEARHRLLEGKNIRVFSQPESLMEWLRPKLKERGLAETARDHLFVDAGTLVPGFTLDNDQVEFFCHSPYIKHCDDGDFIRNTASLIFNVRLRAGTEHFDYLEVGDSEWEALEEIVRITKYHGNDDRLAWDLYNIPHHCSYLALSDEKGERETIPNPLVKELLLAGKADAYIVSSSRPVTDIEDAYKEIQPPHIQARKAYERYLKQINGRKFLVTMEEPNANQPTPIIFDVTSGGVTWKKASLSGAPAIIASRPPRAGTAEAAIIILSTPIQAD</sequence>
<dbReference type="RefSeq" id="WP_061534823.1">
    <property type="nucleotide sequence ID" value="NZ_CP013236.1"/>
</dbReference>
<evidence type="ECO:0000313" key="2">
    <source>
        <dbReference type="Proteomes" id="UP000074914"/>
    </source>
</evidence>
<evidence type="ECO:0008006" key="3">
    <source>
        <dbReference type="Google" id="ProtNLM"/>
    </source>
</evidence>
<reference evidence="1 2" key="1">
    <citation type="submission" date="2015-11" db="EMBL/GenBank/DDBJ databases">
        <title>Exploring the genomic traits of fungus-feeding bacterial genus Collimonas.</title>
        <authorList>
            <person name="Song C."/>
            <person name="Schmidt R."/>
            <person name="de Jager V."/>
            <person name="Krzyzanowska D."/>
            <person name="Jongedijk E."/>
            <person name="Cankar K."/>
            <person name="Beekwilder J."/>
            <person name="van Veen A."/>
            <person name="de Boer W."/>
            <person name="van Veen J.A."/>
            <person name="Garbeva P."/>
        </authorList>
    </citation>
    <scope>NUCLEOTIDE SEQUENCE [LARGE SCALE GENOMIC DNA]</scope>
    <source>
        <strain evidence="1 2">Ter291</strain>
    </source>
</reference>
<organism evidence="1 2">
    <name type="scientific">Collimonas pratensis</name>
    <dbReference type="NCBI Taxonomy" id="279113"/>
    <lineage>
        <taxon>Bacteria</taxon>
        <taxon>Pseudomonadati</taxon>
        <taxon>Pseudomonadota</taxon>
        <taxon>Betaproteobacteria</taxon>
        <taxon>Burkholderiales</taxon>
        <taxon>Oxalobacteraceae</taxon>
        <taxon>Collimonas</taxon>
    </lineage>
</organism>
<dbReference type="Proteomes" id="UP000074914">
    <property type="component" value="Chromosome"/>
</dbReference>
<dbReference type="Gene3D" id="3.60.15.10">
    <property type="entry name" value="Ribonuclease Z/Hydroxyacylglutathione hydrolase-like"/>
    <property type="match status" value="1"/>
</dbReference>
<name>A0ABM5ZDI3_9BURK</name>
<evidence type="ECO:0000313" key="1">
    <source>
        <dbReference type="EMBL" id="AMP17208.1"/>
    </source>
</evidence>